<keyword evidence="2" id="KW-0067">ATP-binding</keyword>
<proteinExistence type="predicted"/>
<dbReference type="InterPro" id="IPR014001">
    <property type="entry name" value="Helicase_ATP-bd"/>
</dbReference>
<dbReference type="PROSITE" id="PS51192">
    <property type="entry name" value="HELICASE_ATP_BIND_1"/>
    <property type="match status" value="1"/>
</dbReference>
<reference evidence="2" key="1">
    <citation type="journal article" date="2015" name="Front. Microbiol.">
        <title>Combining genomic sequencing methods to explore viral diversity and reveal potential virus-host interactions.</title>
        <authorList>
            <person name="Chow C.E."/>
            <person name="Winget D.M."/>
            <person name="White R.A.III."/>
            <person name="Hallam S.J."/>
            <person name="Suttle C.A."/>
        </authorList>
    </citation>
    <scope>NUCLEOTIDE SEQUENCE</scope>
    <source>
        <strain evidence="2">H4084949</strain>
    </source>
</reference>
<sequence>MSETDYSAFVASKRRGLEAVGFEVDGTHESLFEHQDAIVRWSCRLGRSAVFADTGLGKTRIELDWAWQVVGKTGGQVVILTPLAVAEQTIREAALMGMDAGPIGSGCPIVVTNYEKIHRLTVTDYAGVVLDESSILKSFDGKMRTLLINAWKDTAYRLAATATPAPNDHSELGNHAEFLGICTRAEMLAEYFVHDGGSTQNWRLKGHAVEEFWRWVSTWGVLVRKPADLGIRDGRYDLPPLHVREVTVEIDHSIAQESGALFVQSALTLNDQRRMRRVTIEDRCKRIAAYAAAYPDDPILVWTELNDESAMCARLIPGAVEVKGADSPEDKAAALLGFGERQFRVMVTKPKIAGFGMNWQHCKRMVFAGPTHSYEQFYQAVRRCWRFGQTEEVEVIIITTPADGAIVSNMRRKQDAAENMAESMLELVRDAQLESVMGARPGTYTHPTKTLRVPAWLRSL</sequence>
<evidence type="ECO:0000313" key="2">
    <source>
        <dbReference type="EMBL" id="AKH47308.1"/>
    </source>
</evidence>
<evidence type="ECO:0000259" key="1">
    <source>
        <dbReference type="PROSITE" id="PS51192"/>
    </source>
</evidence>
<dbReference type="Gene3D" id="3.40.50.300">
    <property type="entry name" value="P-loop containing nucleotide triphosphate hydrolases"/>
    <property type="match status" value="2"/>
</dbReference>
<feature type="domain" description="Helicase ATP-binding" evidence="1">
    <location>
        <begin position="39"/>
        <end position="182"/>
    </location>
</feature>
<dbReference type="InterPro" id="IPR027417">
    <property type="entry name" value="P-loop_NTPase"/>
</dbReference>
<dbReference type="GO" id="GO:0004386">
    <property type="term" value="F:helicase activity"/>
    <property type="evidence" value="ECO:0007669"/>
    <property type="project" value="UniProtKB-KW"/>
</dbReference>
<dbReference type="SMART" id="SM00487">
    <property type="entry name" value="DEXDc"/>
    <property type="match status" value="1"/>
</dbReference>
<keyword evidence="2" id="KW-0547">Nucleotide-binding</keyword>
<dbReference type="EMBL" id="KR029591">
    <property type="protein sequence ID" value="AKH47308.1"/>
    <property type="molecule type" value="Genomic_DNA"/>
</dbReference>
<keyword evidence="2" id="KW-0347">Helicase</keyword>
<dbReference type="SUPFAM" id="SSF52540">
    <property type="entry name" value="P-loop containing nucleoside triphosphate hydrolases"/>
    <property type="match status" value="1"/>
</dbReference>
<keyword evidence="2" id="KW-0378">Hydrolase</keyword>
<organism evidence="2">
    <name type="scientific">uncultured marine virus</name>
    <dbReference type="NCBI Taxonomy" id="186617"/>
    <lineage>
        <taxon>Viruses</taxon>
        <taxon>environmental samples</taxon>
    </lineage>
</organism>
<reference evidence="2" key="2">
    <citation type="submission" date="2015-03" db="EMBL/GenBank/DDBJ databases">
        <authorList>
            <person name="Chow C.-E.T."/>
            <person name="Winget D.M."/>
            <person name="White R.A.III."/>
            <person name="Hallam S.J."/>
            <person name="Suttle C.A."/>
        </authorList>
    </citation>
    <scope>NUCLEOTIDE SEQUENCE</scope>
    <source>
        <strain evidence="2">H4084949</strain>
    </source>
</reference>
<name>A0A0F7L6W7_9VIRU</name>
<accession>A0A0F7L6W7</accession>
<protein>
    <submittedName>
        <fullName evidence="2">Helicase</fullName>
    </submittedName>
</protein>